<protein>
    <submittedName>
        <fullName evidence="1">AlNc14C794G12518 protein</fullName>
    </submittedName>
</protein>
<sequence>MGNVRFILSIEVDYEQCKQLKIGESAGIARMIIKFNQIGSRAVYNPNVQGQSMANFKEKDPRMENRPYRSLLGSLLYVATGTRRDIAFEVCQLSRHLEKPNEEQ</sequence>
<reference evidence="1" key="1">
    <citation type="journal article" date="2011" name="PLoS Biol.">
        <title>Gene gain and loss during evolution of obligate parasitism in the white rust pathogen of Arabidopsis thaliana.</title>
        <authorList>
            <person name="Kemen E."/>
            <person name="Gardiner A."/>
            <person name="Schultz-Larsen T."/>
            <person name="Kemen A.C."/>
            <person name="Balmuth A.L."/>
            <person name="Robert-Seilaniantz A."/>
            <person name="Bailey K."/>
            <person name="Holub E."/>
            <person name="Studholme D.J."/>
            <person name="Maclean D."/>
            <person name="Jones J.D."/>
        </authorList>
    </citation>
    <scope>NUCLEOTIDE SEQUENCE</scope>
</reference>
<reference evidence="1" key="2">
    <citation type="submission" date="2011-02" db="EMBL/GenBank/DDBJ databases">
        <authorList>
            <person name="MacLean D."/>
        </authorList>
    </citation>
    <scope>NUCLEOTIDE SEQUENCE</scope>
</reference>
<evidence type="ECO:0000313" key="1">
    <source>
        <dbReference type="EMBL" id="CCA27884.1"/>
    </source>
</evidence>
<organism evidence="1">
    <name type="scientific">Albugo laibachii Nc14</name>
    <dbReference type="NCBI Taxonomy" id="890382"/>
    <lineage>
        <taxon>Eukaryota</taxon>
        <taxon>Sar</taxon>
        <taxon>Stramenopiles</taxon>
        <taxon>Oomycota</taxon>
        <taxon>Peronosporomycetes</taxon>
        <taxon>Albuginales</taxon>
        <taxon>Albuginaceae</taxon>
        <taxon>Albugo</taxon>
    </lineage>
</organism>
<dbReference type="EMBL" id="FR824722">
    <property type="protein sequence ID" value="CCA27884.1"/>
    <property type="molecule type" value="Genomic_DNA"/>
</dbReference>
<accession>F0X221</accession>
<name>F0X221_9STRA</name>
<proteinExistence type="predicted"/>
<dbReference type="AlphaFoldDB" id="F0X221"/>
<dbReference type="HOGENOM" id="CLU_2255216_0_0_1"/>
<gene>
    <name evidence="1" type="primary">AlNc14C794G12518</name>
    <name evidence="1" type="ORF">ALNC14_140280</name>
</gene>